<dbReference type="GO" id="GO:0015920">
    <property type="term" value="P:lipopolysaccharide transport"/>
    <property type="evidence" value="ECO:0007669"/>
    <property type="project" value="TreeGrafter"/>
</dbReference>
<evidence type="ECO:0000256" key="3">
    <source>
        <dbReference type="ARBA" id="ARBA00022448"/>
    </source>
</evidence>
<dbReference type="AlphaFoldDB" id="A0A176S4K4"/>
<feature type="transmembrane region" description="Helical" evidence="4">
    <location>
        <begin position="95"/>
        <end position="119"/>
    </location>
</feature>
<evidence type="ECO:0000313" key="5">
    <source>
        <dbReference type="EMBL" id="OAD22848.1"/>
    </source>
</evidence>
<keyword evidence="4" id="KW-0812">Transmembrane</keyword>
<sequence length="136" mass="15954">METNMAKNRTSMSPTNQPFISIVPPQGWGKMALPELWEYRELLWFWTLRGIKARYRQMALGPLWVLLNPIIYMLIFSVIFGGLAKLPSEGVPYPVFTYVALLPWHYFFDVVNFSSTSLLREKEVMSKIYFPRLIFP</sequence>
<feature type="non-terminal residue" evidence="5">
    <location>
        <position position="136"/>
    </location>
</feature>
<dbReference type="PANTHER" id="PTHR30413:SF8">
    <property type="entry name" value="TRANSPORT PERMEASE PROTEIN"/>
    <property type="match status" value="1"/>
</dbReference>
<comment type="similarity">
    <text evidence="2">Belongs to the ABC-2 integral membrane protein family.</text>
</comment>
<comment type="caution">
    <text evidence="5">The sequence shown here is derived from an EMBL/GenBank/DDBJ whole genome shotgun (WGS) entry which is preliminary data.</text>
</comment>
<reference evidence="5 6" key="1">
    <citation type="submission" date="2016-05" db="EMBL/GenBank/DDBJ databases">
        <title>Single-cell genome of chain-forming Candidatus Thiomargarita nelsonii and comparison to other large sulfur-oxidizing bacteria.</title>
        <authorList>
            <person name="Winkel M."/>
            <person name="Salman V."/>
            <person name="Woyke T."/>
            <person name="Schulz-Vogt H."/>
            <person name="Richter M."/>
            <person name="Flood B."/>
            <person name="Bailey J."/>
            <person name="Amann R."/>
            <person name="Mussmann M."/>
        </authorList>
    </citation>
    <scope>NUCLEOTIDE SEQUENCE [LARGE SCALE GENOMIC DNA]</scope>
    <source>
        <strain evidence="5 6">THI036</strain>
    </source>
</reference>
<comment type="subcellular location">
    <subcellularLocation>
        <location evidence="1">Cell inner membrane</location>
        <topology evidence="1">Multi-pass membrane protein</topology>
    </subcellularLocation>
</comment>
<keyword evidence="3" id="KW-0813">Transport</keyword>
<dbReference type="PANTHER" id="PTHR30413">
    <property type="entry name" value="INNER MEMBRANE TRANSPORT PERMEASE"/>
    <property type="match status" value="1"/>
</dbReference>
<name>A0A176S4K4_9GAMM</name>
<keyword evidence="4" id="KW-0472">Membrane</keyword>
<keyword evidence="6" id="KW-1185">Reference proteome</keyword>
<organism evidence="5 6">
    <name type="scientific">Candidatus Thiomargarita nelsonii</name>
    <dbReference type="NCBI Taxonomy" id="1003181"/>
    <lineage>
        <taxon>Bacteria</taxon>
        <taxon>Pseudomonadati</taxon>
        <taxon>Pseudomonadota</taxon>
        <taxon>Gammaproteobacteria</taxon>
        <taxon>Thiotrichales</taxon>
        <taxon>Thiotrichaceae</taxon>
        <taxon>Thiomargarita</taxon>
    </lineage>
</organism>
<dbReference type="EMBL" id="LUTY01000704">
    <property type="protein sequence ID" value="OAD22848.1"/>
    <property type="molecule type" value="Genomic_DNA"/>
</dbReference>
<evidence type="ECO:0000256" key="2">
    <source>
        <dbReference type="ARBA" id="ARBA00007783"/>
    </source>
</evidence>
<proteinExistence type="inferred from homology"/>
<evidence type="ECO:0000256" key="1">
    <source>
        <dbReference type="ARBA" id="ARBA00004429"/>
    </source>
</evidence>
<dbReference type="GO" id="GO:0005886">
    <property type="term" value="C:plasma membrane"/>
    <property type="evidence" value="ECO:0007669"/>
    <property type="project" value="UniProtKB-SubCell"/>
</dbReference>
<feature type="transmembrane region" description="Helical" evidence="4">
    <location>
        <begin position="59"/>
        <end position="83"/>
    </location>
</feature>
<keyword evidence="4" id="KW-1133">Transmembrane helix</keyword>
<evidence type="ECO:0000256" key="4">
    <source>
        <dbReference type="SAM" id="Phobius"/>
    </source>
</evidence>
<protein>
    <submittedName>
        <fullName evidence="5">ABC-2 type transporter</fullName>
    </submittedName>
</protein>
<dbReference type="PATRIC" id="fig|1003181.4.peg.1878"/>
<gene>
    <name evidence="5" type="ORF">THIOM_001330</name>
</gene>
<dbReference type="Proteomes" id="UP000076962">
    <property type="component" value="Unassembled WGS sequence"/>
</dbReference>
<evidence type="ECO:0000313" key="6">
    <source>
        <dbReference type="Proteomes" id="UP000076962"/>
    </source>
</evidence>
<accession>A0A176S4K4</accession>